<comment type="caution">
    <text evidence="4">The sequence shown here is derived from an EMBL/GenBank/DDBJ whole genome shotgun (WGS) entry which is preliminary data.</text>
</comment>
<reference evidence="5" key="1">
    <citation type="journal article" date="2016" name="Nat. Commun.">
        <title>The Gonium pectorale genome demonstrates co-option of cell cycle regulation during the evolution of multicellularity.</title>
        <authorList>
            <person name="Hanschen E.R."/>
            <person name="Marriage T.N."/>
            <person name="Ferris P.J."/>
            <person name="Hamaji T."/>
            <person name="Toyoda A."/>
            <person name="Fujiyama A."/>
            <person name="Neme R."/>
            <person name="Noguchi H."/>
            <person name="Minakuchi Y."/>
            <person name="Suzuki M."/>
            <person name="Kawai-Toyooka H."/>
            <person name="Smith D.R."/>
            <person name="Sparks H."/>
            <person name="Anderson J."/>
            <person name="Bakaric R."/>
            <person name="Luria V."/>
            <person name="Karger A."/>
            <person name="Kirschner M.W."/>
            <person name="Durand P.M."/>
            <person name="Michod R.E."/>
            <person name="Nozaki H."/>
            <person name="Olson B.J."/>
        </authorList>
    </citation>
    <scope>NUCLEOTIDE SEQUENCE [LARGE SCALE GENOMIC DNA]</scope>
    <source>
        <strain evidence="5">NIES-2863</strain>
    </source>
</reference>
<dbReference type="Proteomes" id="UP000075714">
    <property type="component" value="Unassembled WGS sequence"/>
</dbReference>
<organism evidence="4 5">
    <name type="scientific">Gonium pectorale</name>
    <name type="common">Green alga</name>
    <dbReference type="NCBI Taxonomy" id="33097"/>
    <lineage>
        <taxon>Eukaryota</taxon>
        <taxon>Viridiplantae</taxon>
        <taxon>Chlorophyta</taxon>
        <taxon>core chlorophytes</taxon>
        <taxon>Chlorophyceae</taxon>
        <taxon>CS clade</taxon>
        <taxon>Chlamydomonadales</taxon>
        <taxon>Volvocaceae</taxon>
        <taxon>Gonium</taxon>
    </lineage>
</organism>
<dbReference type="Gene3D" id="1.25.70.10">
    <property type="entry name" value="Transcription termination factor 3, mitochondrial"/>
    <property type="match status" value="1"/>
</dbReference>
<keyword evidence="5" id="KW-1185">Reference proteome</keyword>
<keyword evidence="2" id="KW-0806">Transcription termination</keyword>
<dbReference type="AlphaFoldDB" id="A0A150H1N8"/>
<proteinExistence type="inferred from homology"/>
<sequence length="154" mass="17197">MVAKLVRTQPELLTVALGEWYQFLTGYGLTDEGVWKVLRHCPRLLLGPEGGTANTPYNAGAAIVFLKSYGWTDEAVLERVLPCYPEVLAARPEQLQAAVDFLRSRKFGDEAIRRMVLTFPPLLTGPYNDSLFALIDRIRASAHNKYVVSGSYHV</sequence>
<evidence type="ECO:0000256" key="2">
    <source>
        <dbReference type="ARBA" id="ARBA00022472"/>
    </source>
</evidence>
<dbReference type="InterPro" id="IPR003690">
    <property type="entry name" value="MTERF"/>
</dbReference>
<comment type="similarity">
    <text evidence="1">Belongs to the mTERF family.</text>
</comment>
<dbReference type="Pfam" id="PF02536">
    <property type="entry name" value="mTERF"/>
    <property type="match status" value="1"/>
</dbReference>
<keyword evidence="2" id="KW-0805">Transcription regulation</keyword>
<keyword evidence="3" id="KW-0809">Transit peptide</keyword>
<evidence type="ECO:0000256" key="1">
    <source>
        <dbReference type="ARBA" id="ARBA00007692"/>
    </source>
</evidence>
<evidence type="ECO:0000256" key="3">
    <source>
        <dbReference type="ARBA" id="ARBA00022946"/>
    </source>
</evidence>
<evidence type="ECO:0000313" key="5">
    <source>
        <dbReference type="Proteomes" id="UP000075714"/>
    </source>
</evidence>
<evidence type="ECO:0000313" key="4">
    <source>
        <dbReference type="EMBL" id="KXZ55490.1"/>
    </source>
</evidence>
<keyword evidence="2" id="KW-0804">Transcription</keyword>
<gene>
    <name evidence="4" type="ORF">GPECTOR_2g1039</name>
</gene>
<dbReference type="EMBL" id="LSYV01000003">
    <property type="protein sequence ID" value="KXZ55490.1"/>
    <property type="molecule type" value="Genomic_DNA"/>
</dbReference>
<dbReference type="GO" id="GO:0003676">
    <property type="term" value="F:nucleic acid binding"/>
    <property type="evidence" value="ECO:0007669"/>
    <property type="project" value="InterPro"/>
</dbReference>
<dbReference type="GO" id="GO:0006353">
    <property type="term" value="P:DNA-templated transcription termination"/>
    <property type="evidence" value="ECO:0007669"/>
    <property type="project" value="UniProtKB-KW"/>
</dbReference>
<name>A0A150H1N8_GONPE</name>
<dbReference type="InterPro" id="IPR038538">
    <property type="entry name" value="MTERF_sf"/>
</dbReference>
<dbReference type="OrthoDB" id="637682at2759"/>
<protein>
    <submittedName>
        <fullName evidence="4">Uncharacterized protein</fullName>
    </submittedName>
</protein>
<accession>A0A150H1N8</accession>